<dbReference type="SUPFAM" id="SSF46894">
    <property type="entry name" value="C-terminal effector domain of the bipartite response regulators"/>
    <property type="match status" value="1"/>
</dbReference>
<dbReference type="Proteomes" id="UP001164439">
    <property type="component" value="Chromosome"/>
</dbReference>
<evidence type="ECO:0000313" key="2">
    <source>
        <dbReference type="EMBL" id="WAZ20243.1"/>
    </source>
</evidence>
<feature type="domain" description="HTH luxR-type" evidence="1">
    <location>
        <begin position="57"/>
        <end position="114"/>
    </location>
</feature>
<dbReference type="InterPro" id="IPR036388">
    <property type="entry name" value="WH-like_DNA-bd_sf"/>
</dbReference>
<dbReference type="EMBL" id="CP114413">
    <property type="protein sequence ID" value="WAZ20243.1"/>
    <property type="molecule type" value="Genomic_DNA"/>
</dbReference>
<gene>
    <name evidence="2" type="ORF">STRCI_001344</name>
</gene>
<keyword evidence="3" id="KW-1185">Reference proteome</keyword>
<dbReference type="SMART" id="SM00421">
    <property type="entry name" value="HTH_LUXR"/>
    <property type="match status" value="1"/>
</dbReference>
<dbReference type="InterPro" id="IPR000792">
    <property type="entry name" value="Tscrpt_reg_LuxR_C"/>
</dbReference>
<dbReference type="InterPro" id="IPR016032">
    <property type="entry name" value="Sig_transdc_resp-reg_C-effctor"/>
</dbReference>
<dbReference type="Gene3D" id="1.10.10.10">
    <property type="entry name" value="Winged helix-like DNA-binding domain superfamily/Winged helix DNA-binding domain"/>
    <property type="match status" value="1"/>
</dbReference>
<dbReference type="RefSeq" id="WP_269657931.1">
    <property type="nucleotide sequence ID" value="NZ_CP114413.1"/>
</dbReference>
<protein>
    <submittedName>
        <fullName evidence="2">LuxR C-terminal-related transcriptional regulator</fullName>
    </submittedName>
</protein>
<reference evidence="2" key="1">
    <citation type="submission" date="2022-12" db="EMBL/GenBank/DDBJ databases">
        <authorList>
            <person name="Ruckert C."/>
            <person name="Busche T."/>
            <person name="Kalinowski J."/>
            <person name="Wittmann C."/>
        </authorList>
    </citation>
    <scope>NUCLEOTIDE SEQUENCE</scope>
    <source>
        <strain evidence="2">DSM 40467</strain>
    </source>
</reference>
<evidence type="ECO:0000313" key="3">
    <source>
        <dbReference type="Proteomes" id="UP001164439"/>
    </source>
</evidence>
<evidence type="ECO:0000259" key="1">
    <source>
        <dbReference type="SMART" id="SM00421"/>
    </source>
</evidence>
<name>A0ABY7K7Z9_9ACTN</name>
<sequence>MSDSPLAFAWARAYGADQLSAFIEDLWGAASGDNDLQTLDAIERVIADHRPDNDAVPCPLTARQIAVLTELACGETYESAGRKLEISGSTVHTMCRQICDLLRANNTMHAVTIATGYGWLTALSLPQPHPKPKRRNPIEGAARHRAHAAELREQPGVELCVGDYADRHTARTTARRIRKGGFSAYAPADSFEARPVQTDNGRWTIRAQYVGNSSDTSQEAAS</sequence>
<organism evidence="2 3">
    <name type="scientific">Streptomyces cinnabarinus</name>
    <dbReference type="NCBI Taxonomy" id="67287"/>
    <lineage>
        <taxon>Bacteria</taxon>
        <taxon>Bacillati</taxon>
        <taxon>Actinomycetota</taxon>
        <taxon>Actinomycetes</taxon>
        <taxon>Kitasatosporales</taxon>
        <taxon>Streptomycetaceae</taxon>
        <taxon>Streptomyces</taxon>
    </lineage>
</organism>
<dbReference type="Pfam" id="PF00196">
    <property type="entry name" value="GerE"/>
    <property type="match status" value="1"/>
</dbReference>
<accession>A0ABY7K7Z9</accession>
<proteinExistence type="predicted"/>